<name>T1JJG3_STRMM</name>
<keyword evidence="2" id="KW-1185">Reference proteome</keyword>
<organism evidence="1 2">
    <name type="scientific">Strigamia maritima</name>
    <name type="common">European centipede</name>
    <name type="synonym">Geophilus maritimus</name>
    <dbReference type="NCBI Taxonomy" id="126957"/>
    <lineage>
        <taxon>Eukaryota</taxon>
        <taxon>Metazoa</taxon>
        <taxon>Ecdysozoa</taxon>
        <taxon>Arthropoda</taxon>
        <taxon>Myriapoda</taxon>
        <taxon>Chilopoda</taxon>
        <taxon>Pleurostigmophora</taxon>
        <taxon>Geophilomorpha</taxon>
        <taxon>Linotaeniidae</taxon>
        <taxon>Strigamia</taxon>
    </lineage>
</organism>
<reference evidence="1" key="2">
    <citation type="submission" date="2015-02" db="UniProtKB">
        <authorList>
            <consortium name="EnsemblMetazoa"/>
        </authorList>
    </citation>
    <scope>IDENTIFICATION</scope>
</reference>
<accession>T1JJG3</accession>
<proteinExistence type="predicted"/>
<dbReference type="Proteomes" id="UP000014500">
    <property type="component" value="Unassembled WGS sequence"/>
</dbReference>
<evidence type="ECO:0000313" key="1">
    <source>
        <dbReference type="EnsemblMetazoa" id="SMAR013993-PA"/>
    </source>
</evidence>
<dbReference type="HOGENOM" id="CLU_2657593_0_0_1"/>
<evidence type="ECO:0000313" key="2">
    <source>
        <dbReference type="Proteomes" id="UP000014500"/>
    </source>
</evidence>
<sequence>MPDKVSITTDSNFTACRKNDQLLSSIRLYRHVVVFERYGTLTAIVKNYSTLSRTKFFKDLLHDDLAHIIQSLRQIV</sequence>
<protein>
    <submittedName>
        <fullName evidence="1">Uncharacterized protein</fullName>
    </submittedName>
</protein>
<reference evidence="2" key="1">
    <citation type="submission" date="2011-05" db="EMBL/GenBank/DDBJ databases">
        <authorList>
            <person name="Richards S.R."/>
            <person name="Qu J."/>
            <person name="Jiang H."/>
            <person name="Jhangiani S.N."/>
            <person name="Agravi P."/>
            <person name="Goodspeed R."/>
            <person name="Gross S."/>
            <person name="Mandapat C."/>
            <person name="Jackson L."/>
            <person name="Mathew T."/>
            <person name="Pu L."/>
            <person name="Thornton R."/>
            <person name="Saada N."/>
            <person name="Wilczek-Boney K.B."/>
            <person name="Lee S."/>
            <person name="Kovar C."/>
            <person name="Wu Y."/>
            <person name="Scherer S.E."/>
            <person name="Worley K.C."/>
            <person name="Muzny D.M."/>
            <person name="Gibbs R."/>
        </authorList>
    </citation>
    <scope>NUCLEOTIDE SEQUENCE</scope>
    <source>
        <strain evidence="2">Brora</strain>
    </source>
</reference>
<dbReference type="EnsemblMetazoa" id="SMAR013993-RA">
    <property type="protein sequence ID" value="SMAR013993-PA"/>
    <property type="gene ID" value="SMAR013993"/>
</dbReference>
<dbReference type="EMBL" id="JH431364">
    <property type="status" value="NOT_ANNOTATED_CDS"/>
    <property type="molecule type" value="Genomic_DNA"/>
</dbReference>
<dbReference type="AlphaFoldDB" id="T1JJG3"/>